<dbReference type="Proteomes" id="UP000245627">
    <property type="component" value="Unassembled WGS sequence"/>
</dbReference>
<evidence type="ECO:0000259" key="1">
    <source>
        <dbReference type="Pfam" id="PF01261"/>
    </source>
</evidence>
<name>A0A2T8HH71_9SPHI</name>
<dbReference type="GO" id="GO:0016853">
    <property type="term" value="F:isomerase activity"/>
    <property type="evidence" value="ECO:0007669"/>
    <property type="project" value="UniProtKB-KW"/>
</dbReference>
<evidence type="ECO:0000313" key="2">
    <source>
        <dbReference type="EMBL" id="PVH24788.1"/>
    </source>
</evidence>
<accession>A0A2T8HH71</accession>
<comment type="caution">
    <text evidence="2">The sequence shown here is derived from an EMBL/GenBank/DDBJ whole genome shotgun (WGS) entry which is preliminary data.</text>
</comment>
<dbReference type="InterPro" id="IPR019546">
    <property type="entry name" value="TAT_signal_bac_arc"/>
</dbReference>
<protein>
    <submittedName>
        <fullName evidence="2">Sugar phosphate isomerase/epimerase</fullName>
    </submittedName>
</protein>
<evidence type="ECO:0000313" key="3">
    <source>
        <dbReference type="Proteomes" id="UP000245627"/>
    </source>
</evidence>
<organism evidence="2 3">
    <name type="scientific">Sphingobacterium corticibacter</name>
    <dbReference type="NCBI Taxonomy" id="2171749"/>
    <lineage>
        <taxon>Bacteria</taxon>
        <taxon>Pseudomonadati</taxon>
        <taxon>Bacteroidota</taxon>
        <taxon>Sphingobacteriia</taxon>
        <taxon>Sphingobacteriales</taxon>
        <taxon>Sphingobacteriaceae</taxon>
        <taxon>Sphingobacterium</taxon>
    </lineage>
</organism>
<dbReference type="InterPro" id="IPR036237">
    <property type="entry name" value="Xyl_isomerase-like_sf"/>
</dbReference>
<feature type="domain" description="Xylose isomerase-like TIM barrel" evidence="1">
    <location>
        <begin position="63"/>
        <end position="277"/>
    </location>
</feature>
<dbReference type="InterPro" id="IPR006311">
    <property type="entry name" value="TAT_signal"/>
</dbReference>
<keyword evidence="2" id="KW-0413">Isomerase</keyword>
<dbReference type="OrthoDB" id="9798407at2"/>
<keyword evidence="3" id="KW-1185">Reference proteome</keyword>
<dbReference type="EMBL" id="QDKG01000004">
    <property type="protein sequence ID" value="PVH24788.1"/>
    <property type="molecule type" value="Genomic_DNA"/>
</dbReference>
<dbReference type="Pfam" id="PF01261">
    <property type="entry name" value="AP_endonuc_2"/>
    <property type="match status" value="1"/>
</dbReference>
<dbReference type="SUPFAM" id="SSF51658">
    <property type="entry name" value="Xylose isomerase-like"/>
    <property type="match status" value="1"/>
</dbReference>
<proteinExistence type="predicted"/>
<dbReference type="AlphaFoldDB" id="A0A2T8HH71"/>
<reference evidence="2 3" key="1">
    <citation type="submission" date="2018-04" db="EMBL/GenBank/DDBJ databases">
        <title>Sphingobacterium cortibacter sp. nov.</title>
        <authorList>
            <person name="Li Y."/>
        </authorList>
    </citation>
    <scope>NUCLEOTIDE SEQUENCE [LARGE SCALE GENOMIC DNA]</scope>
    <source>
        <strain evidence="2 3">2c-3</strain>
    </source>
</reference>
<sequence>MKSINRRNFLRHSGLGLAAAALAPHWLSCSSTEDVTGSPFKNIGIQLFTLRDLLDKDAKDTLENVAKVGYKHVETFGVNTGNSSFWGIPVADLVNILKDNNLKTHSGHYDLSNYLTKGSTQPEDINKYIEIAHTLGQEYIVAPVPPMNDLNKLTASDYQFFAEQLNAAGELSKKAGIKMAYHNHFWEFRPFGNGTKGLDILIAFTDPELVDFELDLYWAVKAGEKPQTYFEKYPNRFPMWHVKDMDRSFSDPLVTPEVNPRTGKREPMDLGEVFKQIKYAEVGSGSIDFANIIRFDEQSGLKYAFVEQDEIYMPNKFESIKKSYDYVQRNLAKS</sequence>
<dbReference type="NCBIfam" id="TIGR01409">
    <property type="entry name" value="TAT_signal_seq"/>
    <property type="match status" value="1"/>
</dbReference>
<gene>
    <name evidence="2" type="ORF">DC487_11750</name>
</gene>
<dbReference type="RefSeq" id="WP_116776169.1">
    <property type="nucleotide sequence ID" value="NZ_QDKG01000004.1"/>
</dbReference>
<dbReference type="PANTHER" id="PTHR12110:SF41">
    <property type="entry name" value="INOSOSE DEHYDRATASE"/>
    <property type="match status" value="1"/>
</dbReference>
<dbReference type="InterPro" id="IPR013022">
    <property type="entry name" value="Xyl_isomerase-like_TIM-brl"/>
</dbReference>
<dbReference type="Gene3D" id="3.20.20.150">
    <property type="entry name" value="Divalent-metal-dependent TIM barrel enzymes"/>
    <property type="match status" value="1"/>
</dbReference>
<dbReference type="InterPro" id="IPR050312">
    <property type="entry name" value="IolE/XylAMocC-like"/>
</dbReference>
<dbReference type="PROSITE" id="PS51318">
    <property type="entry name" value="TAT"/>
    <property type="match status" value="1"/>
</dbReference>
<dbReference type="PANTHER" id="PTHR12110">
    <property type="entry name" value="HYDROXYPYRUVATE ISOMERASE"/>
    <property type="match status" value="1"/>
</dbReference>